<dbReference type="Gene3D" id="3.40.50.720">
    <property type="entry name" value="NAD(P)-binding Rossmann-like Domain"/>
    <property type="match status" value="1"/>
</dbReference>
<dbReference type="RefSeq" id="WP_249658330.1">
    <property type="nucleotide sequence ID" value="NZ_JAMFMA010000003.1"/>
</dbReference>
<dbReference type="NCBIfam" id="NF004793">
    <property type="entry name" value="PRK06141.1"/>
    <property type="match status" value="1"/>
</dbReference>
<dbReference type="Pfam" id="PF02423">
    <property type="entry name" value="OCD_Mu_crystall"/>
    <property type="match status" value="1"/>
</dbReference>
<dbReference type="InterPro" id="IPR023401">
    <property type="entry name" value="ODC_N"/>
</dbReference>
<evidence type="ECO:0000313" key="2">
    <source>
        <dbReference type="Proteomes" id="UP001203607"/>
    </source>
</evidence>
<gene>
    <name evidence="1" type="ORF">M3P19_14080</name>
</gene>
<dbReference type="EMBL" id="JAMFMA010000003">
    <property type="protein sequence ID" value="MCL6275144.1"/>
    <property type="molecule type" value="Genomic_DNA"/>
</dbReference>
<sequence length="317" mass="34730">MHQPVQIDSTFIENHTDFNELIRLLQEAFAANSVIVPQRHHHDFPNPATTKDTTLLLMPAWNPGFEAGVKVVTVNPGNNQFELPAIQGSYLYMDAKTGVLKAIMEAKNLTAKRTAAASALASSMLSRPETKSMLMIGTGALSINLIKAHASVRPIEEVFVWGRNPAKATIICDQLKTEKFKTLPVNTIKEVISKVDLVSCATLSEQPLVLGADVVPGQHIDLVGAYKPNMRESDDGLLRRASIFLDVMEGGLKESGDIAIPLQEGLITKEDIKADLFDLCANKHSGRTDSTEITLFKSVGHALEDLIAAKYYYSKYN</sequence>
<accession>A0ABT0PUS4</accession>
<reference evidence="1 2" key="1">
    <citation type="submission" date="2022-05" db="EMBL/GenBank/DDBJ databases">
        <authorList>
            <person name="Park J.-S."/>
        </authorList>
    </citation>
    <scope>NUCLEOTIDE SEQUENCE [LARGE SCALE GENOMIC DNA]</scope>
    <source>
        <strain evidence="1 2">2012CJ35-5</strain>
    </source>
</reference>
<dbReference type="PIRSF" id="PIRSF001439">
    <property type="entry name" value="CryM"/>
    <property type="match status" value="1"/>
</dbReference>
<evidence type="ECO:0000313" key="1">
    <source>
        <dbReference type="EMBL" id="MCL6275144.1"/>
    </source>
</evidence>
<protein>
    <submittedName>
        <fullName evidence="1">Ornithine cyclodeaminase family protein</fullName>
    </submittedName>
</protein>
<dbReference type="Proteomes" id="UP001203607">
    <property type="component" value="Unassembled WGS sequence"/>
</dbReference>
<dbReference type="PANTHER" id="PTHR13812:SF19">
    <property type="entry name" value="KETIMINE REDUCTASE MU-CRYSTALLIN"/>
    <property type="match status" value="1"/>
</dbReference>
<keyword evidence="2" id="KW-1185">Reference proteome</keyword>
<comment type="caution">
    <text evidence="1">The sequence shown here is derived from an EMBL/GenBank/DDBJ whole genome shotgun (WGS) entry which is preliminary data.</text>
</comment>
<dbReference type="Gene3D" id="3.30.1780.10">
    <property type="entry name" value="ornithine cyclodeaminase, domain 1"/>
    <property type="match status" value="1"/>
</dbReference>
<dbReference type="InterPro" id="IPR003462">
    <property type="entry name" value="ODC_Mu_crystall"/>
</dbReference>
<dbReference type="SUPFAM" id="SSF51735">
    <property type="entry name" value="NAD(P)-binding Rossmann-fold domains"/>
    <property type="match status" value="1"/>
</dbReference>
<name>A0ABT0PUS4_9FLAO</name>
<dbReference type="InterPro" id="IPR036291">
    <property type="entry name" value="NAD(P)-bd_dom_sf"/>
</dbReference>
<dbReference type="PANTHER" id="PTHR13812">
    <property type="entry name" value="KETIMINE REDUCTASE MU-CRYSTALLIN"/>
    <property type="match status" value="1"/>
</dbReference>
<organism evidence="1 2">
    <name type="scientific">Flagellimonas spongiicola</name>
    <dbReference type="NCBI Taxonomy" id="2942208"/>
    <lineage>
        <taxon>Bacteria</taxon>
        <taxon>Pseudomonadati</taxon>
        <taxon>Bacteroidota</taxon>
        <taxon>Flavobacteriia</taxon>
        <taxon>Flavobacteriales</taxon>
        <taxon>Flavobacteriaceae</taxon>
        <taxon>Flagellimonas</taxon>
    </lineage>
</organism>
<proteinExistence type="predicted"/>